<evidence type="ECO:0000256" key="1">
    <source>
        <dbReference type="SAM" id="Coils"/>
    </source>
</evidence>
<feature type="coiled-coil region" evidence="1">
    <location>
        <begin position="203"/>
        <end position="251"/>
    </location>
</feature>
<comment type="caution">
    <text evidence="2">The sequence shown here is derived from an EMBL/GenBank/DDBJ whole genome shotgun (WGS) entry which is preliminary data.</text>
</comment>
<reference evidence="2" key="1">
    <citation type="journal article" date="2019" name="Sci. Rep.">
        <title>Draft genome of Tanacetum cinerariifolium, the natural source of mosquito coil.</title>
        <authorList>
            <person name="Yamashiro T."/>
            <person name="Shiraishi A."/>
            <person name="Satake H."/>
            <person name="Nakayama K."/>
        </authorList>
    </citation>
    <scope>NUCLEOTIDE SEQUENCE</scope>
</reference>
<feature type="coiled-coil region" evidence="1">
    <location>
        <begin position="520"/>
        <end position="547"/>
    </location>
</feature>
<gene>
    <name evidence="2" type="ORF">Tci_050793</name>
</gene>
<organism evidence="2">
    <name type="scientific">Tanacetum cinerariifolium</name>
    <name type="common">Dalmatian daisy</name>
    <name type="synonym">Chrysanthemum cinerariifolium</name>
    <dbReference type="NCBI Taxonomy" id="118510"/>
    <lineage>
        <taxon>Eukaryota</taxon>
        <taxon>Viridiplantae</taxon>
        <taxon>Streptophyta</taxon>
        <taxon>Embryophyta</taxon>
        <taxon>Tracheophyta</taxon>
        <taxon>Spermatophyta</taxon>
        <taxon>Magnoliopsida</taxon>
        <taxon>eudicotyledons</taxon>
        <taxon>Gunneridae</taxon>
        <taxon>Pentapetalae</taxon>
        <taxon>asterids</taxon>
        <taxon>campanulids</taxon>
        <taxon>Asterales</taxon>
        <taxon>Asteraceae</taxon>
        <taxon>Asteroideae</taxon>
        <taxon>Anthemideae</taxon>
        <taxon>Anthemidinae</taxon>
        <taxon>Tanacetum</taxon>
    </lineage>
</organism>
<keyword evidence="1" id="KW-0175">Coiled coil</keyword>
<name>A0A6L2N2B2_TANCI</name>
<evidence type="ECO:0000313" key="2">
    <source>
        <dbReference type="EMBL" id="GEU78815.1"/>
    </source>
</evidence>
<protein>
    <recommendedName>
        <fullName evidence="3">Synaptobrevin, longin-like domain protein</fullName>
    </recommendedName>
</protein>
<sequence>MSSLFADTHNVVAILEKSDAAEGFEQIIDFLSGSYIQLQALVDRKKIVISEDVIGEILQLDDAEGAVCLPNEEIFAGLAQIGYKKPSTKLTFYKAFFYSQWKFLIHTLLQSLSAKRTSWNEFSTTMASATQVSDLSTHTTRFISPALTEKVFANMRRVRKGFSGVETLLFEGMLAARQLVEEGIAEGQGAEFPTHFQQVLDTCSALTRRVENLEHDKAAQKLEINKLKARVKRLERANKVKSSKLRRLKKVGASKRIESSDDIEDVFNQGRMINDLDKDEGIELVVDQVKDTDIAKTEGRHAAEHAKKQAEIYHLDLDHSSKVLSMQEDDSEGQEVVEVVTTAKLITYVVTAASHVSAASATISAVKPSIPAAALTVVAAYTRRRKRVIIRDLKEELSSKTPAETPKLKDKGKGILIETSKPIKKKDQIELDAEYARKLHEEINKDHEEINKDIDWDAAIDYNTAGYKMDFFKGMSYDEICPIFQARFDENMRFLFKSREEMEEEDQEVLKSINETPAQKAAKRRKLNEEAQEAKDLKKSLEVVDDEDDDVFTEATPLARKVPVVDSEIVLINNKPRIKIIKADETPQLYISFITLLKNFDRQDLENL</sequence>
<accession>A0A6L2N2B2</accession>
<dbReference type="EMBL" id="BKCJ010007748">
    <property type="protein sequence ID" value="GEU78815.1"/>
    <property type="molecule type" value="Genomic_DNA"/>
</dbReference>
<dbReference type="AlphaFoldDB" id="A0A6L2N2B2"/>
<evidence type="ECO:0008006" key="3">
    <source>
        <dbReference type="Google" id="ProtNLM"/>
    </source>
</evidence>
<proteinExistence type="predicted"/>